<dbReference type="AlphaFoldDB" id="A0A285UY60"/>
<dbReference type="EMBL" id="OBQI01000001">
    <property type="protein sequence ID" value="SOC46750.1"/>
    <property type="molecule type" value="Genomic_DNA"/>
</dbReference>
<dbReference type="Proteomes" id="UP000219435">
    <property type="component" value="Unassembled WGS sequence"/>
</dbReference>
<accession>A0A285UY60</accession>
<gene>
    <name evidence="2" type="ORF">SAMN05660748_0429</name>
</gene>
<feature type="domain" description="SnoaL-like" evidence="1">
    <location>
        <begin position="30"/>
        <end position="111"/>
    </location>
</feature>
<evidence type="ECO:0000313" key="2">
    <source>
        <dbReference type="EMBL" id="SOC46750.1"/>
    </source>
</evidence>
<proteinExistence type="predicted"/>
<dbReference type="Pfam" id="PF12680">
    <property type="entry name" value="SnoaL_2"/>
    <property type="match status" value="1"/>
</dbReference>
<dbReference type="RefSeq" id="WP_097193371.1">
    <property type="nucleotide sequence ID" value="NZ_OBQI01000001.1"/>
</dbReference>
<protein>
    <recommendedName>
        <fullName evidence="1">SnoaL-like domain-containing protein</fullName>
    </recommendedName>
</protein>
<evidence type="ECO:0000313" key="3">
    <source>
        <dbReference type="Proteomes" id="UP000219435"/>
    </source>
</evidence>
<dbReference type="OrthoDB" id="7064268at2"/>
<name>A0A285UY60_9ACTN</name>
<keyword evidence="3" id="KW-1185">Reference proteome</keyword>
<organism evidence="2 3">
    <name type="scientific">Blastococcus aggregatus</name>
    <dbReference type="NCBI Taxonomy" id="38502"/>
    <lineage>
        <taxon>Bacteria</taxon>
        <taxon>Bacillati</taxon>
        <taxon>Actinomycetota</taxon>
        <taxon>Actinomycetes</taxon>
        <taxon>Geodermatophilales</taxon>
        <taxon>Geodermatophilaceae</taxon>
        <taxon>Blastococcus</taxon>
    </lineage>
</organism>
<reference evidence="3" key="1">
    <citation type="submission" date="2017-08" db="EMBL/GenBank/DDBJ databases">
        <authorList>
            <person name="Varghese N."/>
            <person name="Submissions S."/>
        </authorList>
    </citation>
    <scope>NUCLEOTIDE SEQUENCE [LARGE SCALE GENOMIC DNA]</scope>
    <source>
        <strain evidence="3">DSM 4725</strain>
    </source>
</reference>
<dbReference type="InterPro" id="IPR037401">
    <property type="entry name" value="SnoaL-like"/>
</dbReference>
<dbReference type="Gene3D" id="3.10.450.50">
    <property type="match status" value="1"/>
</dbReference>
<sequence length="136" mass="15393">MTDQDLTERSPREVLEDHLRLAALPDGFEADLARNVGEDVVVLTGRGVFHGIGGVRELARQLMTEIPSGRWTYVTWLVEGRMGFLEWTVDEGPYRIRDGADSYLIESGRIRAQTIHYTVEDEHGNVLIRSDGRRPS</sequence>
<evidence type="ECO:0000259" key="1">
    <source>
        <dbReference type="Pfam" id="PF12680"/>
    </source>
</evidence>
<dbReference type="SUPFAM" id="SSF54427">
    <property type="entry name" value="NTF2-like"/>
    <property type="match status" value="1"/>
</dbReference>
<dbReference type="InterPro" id="IPR032710">
    <property type="entry name" value="NTF2-like_dom_sf"/>
</dbReference>